<keyword evidence="1" id="KW-0808">Transferase</keyword>
<dbReference type="RefSeq" id="XP_009545655.1">
    <property type="nucleotide sequence ID" value="XM_009547360.1"/>
</dbReference>
<protein>
    <submittedName>
        <fullName evidence="1">Glycosyltransferase family 69 protein</fullName>
    </submittedName>
</protein>
<dbReference type="InterPro" id="IPR021047">
    <property type="entry name" value="Mannosyltransferase_CMT1"/>
</dbReference>
<feature type="non-terminal residue" evidence="1">
    <location>
        <position position="1"/>
    </location>
</feature>
<keyword evidence="2" id="KW-1185">Reference proteome</keyword>
<dbReference type="OrthoDB" id="262547at2759"/>
<dbReference type="KEGG" id="hir:HETIRDRAFT_165683"/>
<dbReference type="GO" id="GO:0016740">
    <property type="term" value="F:transferase activity"/>
    <property type="evidence" value="ECO:0007669"/>
    <property type="project" value="UniProtKB-KW"/>
</dbReference>
<dbReference type="AlphaFoldDB" id="W4KC04"/>
<proteinExistence type="predicted"/>
<dbReference type="HOGENOM" id="CLU_1418267_0_0_1"/>
<gene>
    <name evidence="1" type="ORF">HETIRDRAFT_165683</name>
</gene>
<evidence type="ECO:0000313" key="2">
    <source>
        <dbReference type="Proteomes" id="UP000030671"/>
    </source>
</evidence>
<dbReference type="Pfam" id="PF11735">
    <property type="entry name" value="CAP59_mtransfer"/>
    <property type="match status" value="1"/>
</dbReference>
<dbReference type="PANTHER" id="PTHR34144">
    <property type="entry name" value="CHROMOSOME 8, WHOLE GENOME SHOTGUN SEQUENCE"/>
    <property type="match status" value="1"/>
</dbReference>
<dbReference type="eggNOG" id="ENOG502RJAT">
    <property type="taxonomic scope" value="Eukaryota"/>
</dbReference>
<dbReference type="Proteomes" id="UP000030671">
    <property type="component" value="Unassembled WGS sequence"/>
</dbReference>
<name>W4KC04_HETIT</name>
<dbReference type="EMBL" id="KI925457">
    <property type="protein sequence ID" value="ETW83402.1"/>
    <property type="molecule type" value="Genomic_DNA"/>
</dbReference>
<accession>W4KC04</accession>
<dbReference type="PANTHER" id="PTHR34144:SF7">
    <property type="entry name" value="EXPORT PROTEIN (CAP59), PUTATIVE (AFU_ORTHOLOGUE AFUA_7G05020)-RELATED"/>
    <property type="match status" value="1"/>
</dbReference>
<dbReference type="STRING" id="747525.W4KC04"/>
<organism evidence="1 2">
    <name type="scientific">Heterobasidion irregulare (strain TC 32-1)</name>
    <dbReference type="NCBI Taxonomy" id="747525"/>
    <lineage>
        <taxon>Eukaryota</taxon>
        <taxon>Fungi</taxon>
        <taxon>Dikarya</taxon>
        <taxon>Basidiomycota</taxon>
        <taxon>Agaricomycotina</taxon>
        <taxon>Agaricomycetes</taxon>
        <taxon>Russulales</taxon>
        <taxon>Bondarzewiaceae</taxon>
        <taxon>Heterobasidion</taxon>
        <taxon>Heterobasidion annosum species complex</taxon>
    </lineage>
</organism>
<sequence length="192" mass="21926">GEFDIACALDFDGIGLYDIWVTHDACGLPTKEIWPYFSTDDVAIDNLRKDLPIEVSSCWNGVAAFDARWFLPQQSPDGQLPLQFRDNSQCAASECFLVSYDMHLANPPTQRPRIYINPQVNVAYTPLHFLIHCRLTHLTISRPWRVIWEDLIAHRWFGWVSDNIWLKPDRCVGQGGIWEGVIRRQGCPGVGV</sequence>
<reference evidence="1 2" key="1">
    <citation type="journal article" date="2012" name="New Phytol.">
        <title>Insight into trade-off between wood decay and parasitism from the genome of a fungal forest pathogen.</title>
        <authorList>
            <person name="Olson A."/>
            <person name="Aerts A."/>
            <person name="Asiegbu F."/>
            <person name="Belbahri L."/>
            <person name="Bouzid O."/>
            <person name="Broberg A."/>
            <person name="Canback B."/>
            <person name="Coutinho P.M."/>
            <person name="Cullen D."/>
            <person name="Dalman K."/>
            <person name="Deflorio G."/>
            <person name="van Diepen L.T."/>
            <person name="Dunand C."/>
            <person name="Duplessis S."/>
            <person name="Durling M."/>
            <person name="Gonthier P."/>
            <person name="Grimwood J."/>
            <person name="Fossdal C.G."/>
            <person name="Hansson D."/>
            <person name="Henrissat B."/>
            <person name="Hietala A."/>
            <person name="Himmelstrand K."/>
            <person name="Hoffmeister D."/>
            <person name="Hogberg N."/>
            <person name="James T.Y."/>
            <person name="Karlsson M."/>
            <person name="Kohler A."/>
            <person name="Kues U."/>
            <person name="Lee Y.H."/>
            <person name="Lin Y.C."/>
            <person name="Lind M."/>
            <person name="Lindquist E."/>
            <person name="Lombard V."/>
            <person name="Lucas S."/>
            <person name="Lunden K."/>
            <person name="Morin E."/>
            <person name="Murat C."/>
            <person name="Park J."/>
            <person name="Raffaello T."/>
            <person name="Rouze P."/>
            <person name="Salamov A."/>
            <person name="Schmutz J."/>
            <person name="Solheim H."/>
            <person name="Stahlberg J."/>
            <person name="Velez H."/>
            <person name="de Vries R.P."/>
            <person name="Wiebenga A."/>
            <person name="Woodward S."/>
            <person name="Yakovlev I."/>
            <person name="Garbelotto M."/>
            <person name="Martin F."/>
            <person name="Grigoriev I.V."/>
            <person name="Stenlid J."/>
        </authorList>
    </citation>
    <scope>NUCLEOTIDE SEQUENCE [LARGE SCALE GENOMIC DNA]</scope>
    <source>
        <strain evidence="1 2">TC 32-1</strain>
    </source>
</reference>
<dbReference type="InParanoid" id="W4KC04"/>
<dbReference type="GeneID" id="20668000"/>
<evidence type="ECO:0000313" key="1">
    <source>
        <dbReference type="EMBL" id="ETW83402.1"/>
    </source>
</evidence>